<comment type="subcellular location">
    <subcellularLocation>
        <location evidence="1">Cell membrane</location>
        <topology evidence="1">Single-pass type I membrane protein</topology>
    </subcellularLocation>
</comment>
<evidence type="ECO:0000256" key="5">
    <source>
        <dbReference type="ARBA" id="ARBA00022475"/>
    </source>
</evidence>
<evidence type="ECO:0000256" key="1">
    <source>
        <dbReference type="ARBA" id="ARBA00004251"/>
    </source>
</evidence>
<keyword evidence="15 19" id="KW-0472">Membrane</keyword>
<dbReference type="EC" id="2.7.11.1" evidence="4"/>
<evidence type="ECO:0000256" key="16">
    <source>
        <dbReference type="ARBA" id="ARBA00023170"/>
    </source>
</evidence>
<protein>
    <recommendedName>
        <fullName evidence="4">non-specific serine/threonine protein kinase</fullName>
        <ecNumber evidence="4">2.7.11.1</ecNumber>
    </recommendedName>
</protein>
<gene>
    <name evidence="23" type="primary">LOC103699403</name>
</gene>
<dbReference type="Gene3D" id="1.10.510.10">
    <property type="entry name" value="Transferase(Phosphotransferase) domain 1"/>
    <property type="match status" value="1"/>
</dbReference>
<keyword evidence="13 18" id="KW-0067">ATP-binding</keyword>
<sequence>MALCKSGSLHILVLLLFQLLTVLIPLASPLSFNFTGNDLDKPNINFSGDAYFNGRNVQLTKNQAGKGANFSNSVGRATYSVPVPLWDKASGTLANFTTNFAFAIDGLGKIYSADGLAFFLSPINFKAPPDSHGAGLGLFSRSGNKTEESKVVAVEFDSYENPNVSDISDNHVGIDIGSIISKNQVDLYPSIRTNSQFNASVSYDAVAQNLSVFLINTSDPLRNWSLFYGVDLRDYLPENVAIGFSASTGDDNETHSIYSWDFNSSNLGSQDLAPSPGPTPTNKTLEAKKKSKISLVVGLAVCIGILLCGLGLLWSAVSRKRARGGMEAQEEEEEEERALELSLNNAFERGGGPRKFSYSALAIATRNFVREAKLGEGGFGEVYMGVLDDTKQEVAIKRISRDSKQGTKEYISEVTIISRLRHRNLVQLIGYCHQKGDLLLVYEYMSNKSLDRHLYSEERLLTWQERYQIASGLASALLYLHEEWEQCVVHRDVKPSNVMLDSGFNAKLGDFGLARLVDHDSYMQTTVMAGTRGYIAPEYATTGKASKESDVYSFGVVVLEIACGRKPIDLKEKQDKVNLVEWVWELYGKNMCLTAVDERLKMEFDEKQMERFMIVGLWCAHPDYNLRPSIRQALDVLKFDAPLPDLPPKMPVAMYFPPMDISSFISASSSSGGPSVCTYSSSSNPNIRKSYFE</sequence>
<evidence type="ECO:0000256" key="12">
    <source>
        <dbReference type="ARBA" id="ARBA00022777"/>
    </source>
</evidence>
<evidence type="ECO:0000256" key="4">
    <source>
        <dbReference type="ARBA" id="ARBA00012513"/>
    </source>
</evidence>
<reference evidence="22" key="1">
    <citation type="journal article" date="2019" name="Nat. Commun.">
        <title>Genome-wide association mapping of date palm fruit traits.</title>
        <authorList>
            <person name="Hazzouri K.M."/>
            <person name="Gros-Balthazard M."/>
            <person name="Flowers J.M."/>
            <person name="Copetti D."/>
            <person name="Lemansour A."/>
            <person name="Lebrun M."/>
            <person name="Masmoudi K."/>
            <person name="Ferrand S."/>
            <person name="Dhar M.I."/>
            <person name="Fresquez Z.A."/>
            <person name="Rosas U."/>
            <person name="Zhang J."/>
            <person name="Talag J."/>
            <person name="Lee S."/>
            <person name="Kudrna D."/>
            <person name="Powell R.F."/>
            <person name="Leitch I.J."/>
            <person name="Krueger R.R."/>
            <person name="Wing R.A."/>
            <person name="Amiri K.M.A."/>
            <person name="Purugganan M.D."/>
        </authorList>
    </citation>
    <scope>NUCLEOTIDE SEQUENCE [LARGE SCALE GENOMIC DNA]</scope>
    <source>
        <strain evidence="22">cv. Khalas</strain>
    </source>
</reference>
<dbReference type="InterPro" id="IPR008271">
    <property type="entry name" value="Ser/Thr_kinase_AS"/>
</dbReference>
<keyword evidence="11 18" id="KW-0547">Nucleotide-binding</keyword>
<evidence type="ECO:0000256" key="7">
    <source>
        <dbReference type="ARBA" id="ARBA00022679"/>
    </source>
</evidence>
<keyword evidence="16" id="KW-0675">Receptor</keyword>
<evidence type="ECO:0000256" key="20">
    <source>
        <dbReference type="SAM" id="SignalP"/>
    </source>
</evidence>
<evidence type="ECO:0000256" key="3">
    <source>
        <dbReference type="ARBA" id="ARBA00010217"/>
    </source>
</evidence>
<evidence type="ECO:0000259" key="21">
    <source>
        <dbReference type="PROSITE" id="PS50011"/>
    </source>
</evidence>
<evidence type="ECO:0000256" key="9">
    <source>
        <dbReference type="ARBA" id="ARBA00022729"/>
    </source>
</evidence>
<dbReference type="FunFam" id="3.30.200.20:FF:000168">
    <property type="entry name" value="L-type lectin-domain containing receptor kinase IX.1"/>
    <property type="match status" value="1"/>
</dbReference>
<dbReference type="InterPro" id="IPR013320">
    <property type="entry name" value="ConA-like_dom_sf"/>
</dbReference>
<organism evidence="22 23">
    <name type="scientific">Phoenix dactylifera</name>
    <name type="common">Date palm</name>
    <dbReference type="NCBI Taxonomy" id="42345"/>
    <lineage>
        <taxon>Eukaryota</taxon>
        <taxon>Viridiplantae</taxon>
        <taxon>Streptophyta</taxon>
        <taxon>Embryophyta</taxon>
        <taxon>Tracheophyta</taxon>
        <taxon>Spermatophyta</taxon>
        <taxon>Magnoliopsida</taxon>
        <taxon>Liliopsida</taxon>
        <taxon>Arecaceae</taxon>
        <taxon>Coryphoideae</taxon>
        <taxon>Phoeniceae</taxon>
        <taxon>Phoenix</taxon>
    </lineage>
</organism>
<keyword evidence="9 20" id="KW-0732">Signal</keyword>
<dbReference type="InterPro" id="IPR000719">
    <property type="entry name" value="Prot_kinase_dom"/>
</dbReference>
<proteinExistence type="inferred from homology"/>
<dbReference type="InterPro" id="IPR011009">
    <property type="entry name" value="Kinase-like_dom_sf"/>
</dbReference>
<keyword evidence="14 19" id="KW-1133">Transmembrane helix</keyword>
<evidence type="ECO:0000256" key="11">
    <source>
        <dbReference type="ARBA" id="ARBA00022741"/>
    </source>
</evidence>
<dbReference type="RefSeq" id="XP_026657649.2">
    <property type="nucleotide sequence ID" value="XM_026801848.2"/>
</dbReference>
<dbReference type="Gene3D" id="3.30.200.20">
    <property type="entry name" value="Phosphorylase Kinase, domain 1"/>
    <property type="match status" value="1"/>
</dbReference>
<evidence type="ECO:0000313" key="22">
    <source>
        <dbReference type="Proteomes" id="UP000228380"/>
    </source>
</evidence>
<evidence type="ECO:0000256" key="8">
    <source>
        <dbReference type="ARBA" id="ARBA00022692"/>
    </source>
</evidence>
<evidence type="ECO:0000313" key="23">
    <source>
        <dbReference type="RefSeq" id="XP_026657649.2"/>
    </source>
</evidence>
<feature type="binding site" evidence="18">
    <location>
        <position position="397"/>
    </location>
    <ligand>
        <name>ATP</name>
        <dbReference type="ChEBI" id="CHEBI:30616"/>
    </ligand>
</feature>
<dbReference type="AlphaFoldDB" id="A0A8B8J0L1"/>
<dbReference type="OrthoDB" id="5857966at2759"/>
<evidence type="ECO:0000256" key="18">
    <source>
        <dbReference type="PROSITE-ProRule" id="PRU10141"/>
    </source>
</evidence>
<dbReference type="KEGG" id="pda:103699403"/>
<dbReference type="FunFam" id="1.10.510.10:FF:000240">
    <property type="entry name" value="Lectin-domain containing receptor kinase A4.3"/>
    <property type="match status" value="1"/>
</dbReference>
<evidence type="ECO:0000256" key="14">
    <source>
        <dbReference type="ARBA" id="ARBA00022989"/>
    </source>
</evidence>
<dbReference type="InterPro" id="IPR019825">
    <property type="entry name" value="Lectin_legB_Mn/Ca_BS"/>
</dbReference>
<feature type="transmembrane region" description="Helical" evidence="19">
    <location>
        <begin position="293"/>
        <end position="317"/>
    </location>
</feature>
<dbReference type="PANTHER" id="PTHR27007">
    <property type="match status" value="1"/>
</dbReference>
<dbReference type="GO" id="GO:0005524">
    <property type="term" value="F:ATP binding"/>
    <property type="evidence" value="ECO:0007669"/>
    <property type="project" value="UniProtKB-UniRule"/>
</dbReference>
<evidence type="ECO:0000256" key="10">
    <source>
        <dbReference type="ARBA" id="ARBA00022734"/>
    </source>
</evidence>
<dbReference type="PROSITE" id="PS00307">
    <property type="entry name" value="LECTIN_LEGUME_BETA"/>
    <property type="match status" value="1"/>
</dbReference>
<keyword evidence="5" id="KW-1003">Cell membrane</keyword>
<evidence type="ECO:0000256" key="17">
    <source>
        <dbReference type="ARBA" id="ARBA00023180"/>
    </source>
</evidence>
<keyword evidence="10" id="KW-0430">Lectin</keyword>
<feature type="chain" id="PRO_5034528841" description="non-specific serine/threonine protein kinase" evidence="20">
    <location>
        <begin position="30"/>
        <end position="693"/>
    </location>
</feature>
<reference evidence="23" key="2">
    <citation type="submission" date="2025-08" db="UniProtKB">
        <authorList>
            <consortium name="RefSeq"/>
        </authorList>
    </citation>
    <scope>IDENTIFICATION</scope>
    <source>
        <tissue evidence="23">Young leaves</tissue>
    </source>
</reference>
<dbReference type="InterPro" id="IPR001220">
    <property type="entry name" value="Legume_lectin_dom"/>
</dbReference>
<comment type="similarity">
    <text evidence="3">In the C-terminal section; belongs to the protein kinase superfamily. Ser/Thr protein kinase family.</text>
</comment>
<dbReference type="GO" id="GO:0002229">
    <property type="term" value="P:defense response to oomycetes"/>
    <property type="evidence" value="ECO:0007669"/>
    <property type="project" value="UniProtKB-ARBA"/>
</dbReference>
<dbReference type="GO" id="GO:0004674">
    <property type="term" value="F:protein serine/threonine kinase activity"/>
    <property type="evidence" value="ECO:0007669"/>
    <property type="project" value="UniProtKB-KW"/>
</dbReference>
<evidence type="ECO:0000256" key="13">
    <source>
        <dbReference type="ARBA" id="ARBA00022840"/>
    </source>
</evidence>
<keyword evidence="7" id="KW-0808">Transferase</keyword>
<dbReference type="CDD" id="cd06899">
    <property type="entry name" value="lectin_legume_LecRK_Arcelin_ConA"/>
    <property type="match status" value="1"/>
</dbReference>
<name>A0A8B8J0L1_PHODC</name>
<dbReference type="SUPFAM" id="SSF49899">
    <property type="entry name" value="Concanavalin A-like lectins/glucanases"/>
    <property type="match status" value="1"/>
</dbReference>
<feature type="domain" description="Protein kinase" evidence="21">
    <location>
        <begin position="368"/>
        <end position="639"/>
    </location>
</feature>
<keyword evidence="8 19" id="KW-0812">Transmembrane</keyword>
<dbReference type="Proteomes" id="UP000228380">
    <property type="component" value="Chromosome 1"/>
</dbReference>
<dbReference type="GO" id="GO:0030246">
    <property type="term" value="F:carbohydrate binding"/>
    <property type="evidence" value="ECO:0007669"/>
    <property type="project" value="UniProtKB-KW"/>
</dbReference>
<dbReference type="Gene3D" id="2.60.120.200">
    <property type="match status" value="1"/>
</dbReference>
<dbReference type="Pfam" id="PF00139">
    <property type="entry name" value="Lectin_legB"/>
    <property type="match status" value="1"/>
</dbReference>
<evidence type="ECO:0000256" key="15">
    <source>
        <dbReference type="ARBA" id="ARBA00023136"/>
    </source>
</evidence>
<accession>A0A8B8J0L1</accession>
<evidence type="ECO:0000256" key="6">
    <source>
        <dbReference type="ARBA" id="ARBA00022527"/>
    </source>
</evidence>
<evidence type="ECO:0000256" key="19">
    <source>
        <dbReference type="SAM" id="Phobius"/>
    </source>
</evidence>
<dbReference type="GeneID" id="103699403"/>
<dbReference type="SUPFAM" id="SSF56112">
    <property type="entry name" value="Protein kinase-like (PK-like)"/>
    <property type="match status" value="1"/>
</dbReference>
<dbReference type="Pfam" id="PF00069">
    <property type="entry name" value="Pkinase"/>
    <property type="match status" value="1"/>
</dbReference>
<dbReference type="SMART" id="SM00220">
    <property type="entry name" value="S_TKc"/>
    <property type="match status" value="1"/>
</dbReference>
<keyword evidence="17" id="KW-0325">Glycoprotein</keyword>
<keyword evidence="6" id="KW-0723">Serine/threonine-protein kinase</keyword>
<dbReference type="PROSITE" id="PS00108">
    <property type="entry name" value="PROTEIN_KINASE_ST"/>
    <property type="match status" value="1"/>
</dbReference>
<dbReference type="InterPro" id="IPR017441">
    <property type="entry name" value="Protein_kinase_ATP_BS"/>
</dbReference>
<keyword evidence="22" id="KW-1185">Reference proteome</keyword>
<dbReference type="PROSITE" id="PS50011">
    <property type="entry name" value="PROTEIN_KINASE_DOM"/>
    <property type="match status" value="1"/>
</dbReference>
<evidence type="ECO:0000256" key="2">
    <source>
        <dbReference type="ARBA" id="ARBA00008536"/>
    </source>
</evidence>
<dbReference type="PROSITE" id="PS00107">
    <property type="entry name" value="PROTEIN_KINASE_ATP"/>
    <property type="match status" value="1"/>
</dbReference>
<dbReference type="GO" id="GO:0005886">
    <property type="term" value="C:plasma membrane"/>
    <property type="evidence" value="ECO:0007669"/>
    <property type="project" value="UniProtKB-SubCell"/>
</dbReference>
<keyword evidence="12" id="KW-0418">Kinase</keyword>
<dbReference type="InterPro" id="IPR050528">
    <property type="entry name" value="L-type_Lectin-RKs"/>
</dbReference>
<comment type="similarity">
    <text evidence="2">In the N-terminal section; belongs to the leguminous lectin family.</text>
</comment>
<feature type="signal peptide" evidence="20">
    <location>
        <begin position="1"/>
        <end position="29"/>
    </location>
</feature>
<dbReference type="CDD" id="cd14066">
    <property type="entry name" value="STKc_IRAK"/>
    <property type="match status" value="1"/>
</dbReference>